<evidence type="ECO:0000313" key="1">
    <source>
        <dbReference type="EMBL" id="CCG87422.1"/>
    </source>
</evidence>
<accession>V5Z7U3</accession>
<proteinExistence type="predicted"/>
<protein>
    <submittedName>
        <fullName evidence="1">Uncharacterized protein</fullName>
    </submittedName>
</protein>
<dbReference type="Proteomes" id="UP000018217">
    <property type="component" value="Unassembled WGS sequence"/>
</dbReference>
<dbReference type="AlphaFoldDB" id="V5Z7U3"/>
<evidence type="ECO:0000313" key="2">
    <source>
        <dbReference type="Proteomes" id="UP000018217"/>
    </source>
</evidence>
<keyword evidence="2" id="KW-1185">Reference proteome</keyword>
<comment type="caution">
    <text evidence="1">The sequence shown here is derived from an EMBL/GenBank/DDBJ whole genome shotgun (WGS) entry which is preliminary data.</text>
</comment>
<sequence>MCLPPETCVGMTSAQPVLLMRWCGSLKRLAGKAIIDTKP</sequence>
<gene>
    <name evidence="1" type="ORF">EPIR_2057</name>
</gene>
<dbReference type="STRING" id="1161919.EPIR_2057"/>
<reference evidence="1 2" key="1">
    <citation type="journal article" date="2013" name="Syst. Appl. Microbiol.">
        <title>Phylogenetic position and virulence apparatus of the pear flower necrosis pathogen Erwinia piriflorinigrans CFBP 5888T as assessed by comparative genomics.</title>
        <authorList>
            <person name="Smits T.H."/>
            <person name="Rezzonico F."/>
            <person name="Lopez M.M."/>
            <person name="Blom J."/>
            <person name="Goesmann A."/>
            <person name="Frey J.E."/>
            <person name="Duffy B."/>
        </authorList>
    </citation>
    <scope>NUCLEOTIDE SEQUENCE [LARGE SCALE GENOMIC DNA]</scope>
    <source>
        <strain evidence="2">CFBP5888</strain>
    </source>
</reference>
<organism evidence="1 2">
    <name type="scientific">Erwinia piriflorinigrans CFBP 5888</name>
    <dbReference type="NCBI Taxonomy" id="1161919"/>
    <lineage>
        <taxon>Bacteria</taxon>
        <taxon>Pseudomonadati</taxon>
        <taxon>Pseudomonadota</taxon>
        <taxon>Gammaproteobacteria</taxon>
        <taxon>Enterobacterales</taxon>
        <taxon>Erwiniaceae</taxon>
        <taxon>Erwinia</taxon>
    </lineage>
</organism>
<dbReference type="EMBL" id="CAHS01000015">
    <property type="protein sequence ID" value="CCG87422.1"/>
    <property type="molecule type" value="Genomic_DNA"/>
</dbReference>
<name>V5Z7U3_9GAMM</name>